<evidence type="ECO:0000313" key="1">
    <source>
        <dbReference type="EMBL" id="CDW46404.1"/>
    </source>
</evidence>
<name>A0A0K2V7G1_LEPSM</name>
<proteinExistence type="predicted"/>
<reference evidence="1" key="1">
    <citation type="submission" date="2014-05" db="EMBL/GenBank/DDBJ databases">
        <authorList>
            <person name="Chronopoulou M."/>
        </authorList>
    </citation>
    <scope>NUCLEOTIDE SEQUENCE</scope>
    <source>
        <tissue evidence="1">Whole organism</tissue>
    </source>
</reference>
<sequence length="40" mass="4645">SVTKFIGVDYFTYQVNSSYILRLLLSYNCFEDNTSSKVTK</sequence>
<accession>A0A0K2V7G1</accession>
<dbReference type="EMBL" id="HACA01029043">
    <property type="protein sequence ID" value="CDW46404.1"/>
    <property type="molecule type" value="Transcribed_RNA"/>
</dbReference>
<dbReference type="AlphaFoldDB" id="A0A0K2V7G1"/>
<feature type="non-terminal residue" evidence="1">
    <location>
        <position position="1"/>
    </location>
</feature>
<protein>
    <submittedName>
        <fullName evidence="1">Uncharacterized protein</fullName>
    </submittedName>
</protein>
<organism evidence="1">
    <name type="scientific">Lepeophtheirus salmonis</name>
    <name type="common">Salmon louse</name>
    <name type="synonym">Caligus salmonis</name>
    <dbReference type="NCBI Taxonomy" id="72036"/>
    <lineage>
        <taxon>Eukaryota</taxon>
        <taxon>Metazoa</taxon>
        <taxon>Ecdysozoa</taxon>
        <taxon>Arthropoda</taxon>
        <taxon>Crustacea</taxon>
        <taxon>Multicrustacea</taxon>
        <taxon>Hexanauplia</taxon>
        <taxon>Copepoda</taxon>
        <taxon>Siphonostomatoida</taxon>
        <taxon>Caligidae</taxon>
        <taxon>Lepeophtheirus</taxon>
    </lineage>
</organism>